<dbReference type="RefSeq" id="WP_118257166.1">
    <property type="nucleotide sequence ID" value="NZ_QRKN01000001.1"/>
</dbReference>
<dbReference type="AlphaFoldDB" id="A0A414ZR15"/>
<proteinExistence type="predicted"/>
<evidence type="ECO:0000313" key="3">
    <source>
        <dbReference type="EMBL" id="RHI25690.1"/>
    </source>
</evidence>
<evidence type="ECO:0000256" key="1">
    <source>
        <dbReference type="ARBA" id="ARBA00035885"/>
    </source>
</evidence>
<dbReference type="Gene3D" id="3.40.220.10">
    <property type="entry name" value="Leucine Aminopeptidase, subunit E, domain 1"/>
    <property type="match status" value="1"/>
</dbReference>
<accession>A0A414ZR15</accession>
<sequence>MIKIIDGDLLTSNTDIIAHQVNCKGAFNSGVAKAIRDYDVQVYKDYHSFCSINTPEQLLGSVRYFQSNIDARIYANLFAQKSYGYDGKQYTDIDALRKCFENLKSYAVLENMSIAMPYKIGCVRGGANWEEVHQMIENIFYDCNVELWRLDKG</sequence>
<dbReference type="PANTHER" id="PTHR12521">
    <property type="entry name" value="PROTEIN C6ORF130"/>
    <property type="match status" value="1"/>
</dbReference>
<dbReference type="SUPFAM" id="SSF52949">
    <property type="entry name" value="Macro domain-like"/>
    <property type="match status" value="1"/>
</dbReference>
<dbReference type="PROSITE" id="PS51154">
    <property type="entry name" value="MACRO"/>
    <property type="match status" value="1"/>
</dbReference>
<dbReference type="InterPro" id="IPR043472">
    <property type="entry name" value="Macro_dom-like"/>
</dbReference>
<dbReference type="PANTHER" id="PTHR12521:SF0">
    <property type="entry name" value="ADP-RIBOSE GLYCOHYDROLASE OARD1"/>
    <property type="match status" value="1"/>
</dbReference>
<dbReference type="InterPro" id="IPR002589">
    <property type="entry name" value="Macro_dom"/>
</dbReference>
<dbReference type="Proteomes" id="UP000285865">
    <property type="component" value="Unassembled WGS sequence"/>
</dbReference>
<dbReference type="GO" id="GO:0140291">
    <property type="term" value="P:peptidyl-glutamate ADP-deribosylation"/>
    <property type="evidence" value="ECO:0007669"/>
    <property type="project" value="TreeGrafter"/>
</dbReference>
<protein>
    <submittedName>
        <fullName evidence="3">Appr-1-p processing protein</fullName>
    </submittedName>
</protein>
<gene>
    <name evidence="3" type="ORF">DW172_03135</name>
</gene>
<comment type="caution">
    <text evidence="3">The sequence shown here is derived from an EMBL/GenBank/DDBJ whole genome shotgun (WGS) entry which is preliminary data.</text>
</comment>
<comment type="catalytic activity">
    <reaction evidence="1">
        <text>an N-(ADP-alpha-D-ribosyl)-thymidine in DNA + H2O = a thymidine in DNA + ADP-D-ribose</text>
        <dbReference type="Rhea" id="RHEA:71655"/>
        <dbReference type="Rhea" id="RHEA-COMP:13556"/>
        <dbReference type="Rhea" id="RHEA-COMP:18051"/>
        <dbReference type="ChEBI" id="CHEBI:15377"/>
        <dbReference type="ChEBI" id="CHEBI:57967"/>
        <dbReference type="ChEBI" id="CHEBI:137386"/>
        <dbReference type="ChEBI" id="CHEBI:191199"/>
    </reaction>
    <physiologicalReaction direction="left-to-right" evidence="1">
        <dbReference type="Rhea" id="RHEA:71656"/>
    </physiologicalReaction>
</comment>
<dbReference type="InterPro" id="IPR050892">
    <property type="entry name" value="ADP-ribose_metab_enzymes"/>
</dbReference>
<feature type="domain" description="Macro" evidence="2">
    <location>
        <begin position="1"/>
        <end position="153"/>
    </location>
</feature>
<organism evidence="3 4">
    <name type="scientific">Agathobacter rectalis</name>
    <dbReference type="NCBI Taxonomy" id="39491"/>
    <lineage>
        <taxon>Bacteria</taxon>
        <taxon>Bacillati</taxon>
        <taxon>Bacillota</taxon>
        <taxon>Clostridia</taxon>
        <taxon>Lachnospirales</taxon>
        <taxon>Lachnospiraceae</taxon>
        <taxon>Agathobacter</taxon>
    </lineage>
</organism>
<evidence type="ECO:0000313" key="4">
    <source>
        <dbReference type="Proteomes" id="UP000285865"/>
    </source>
</evidence>
<evidence type="ECO:0000259" key="2">
    <source>
        <dbReference type="PROSITE" id="PS51154"/>
    </source>
</evidence>
<name>A0A414ZR15_9FIRM</name>
<dbReference type="EMBL" id="QRKN01000001">
    <property type="protein sequence ID" value="RHI25690.1"/>
    <property type="molecule type" value="Genomic_DNA"/>
</dbReference>
<reference evidence="3 4" key="1">
    <citation type="submission" date="2018-08" db="EMBL/GenBank/DDBJ databases">
        <title>A genome reference for cultivated species of the human gut microbiota.</title>
        <authorList>
            <person name="Zou Y."/>
            <person name="Xue W."/>
            <person name="Luo G."/>
        </authorList>
    </citation>
    <scope>NUCLEOTIDE SEQUENCE [LARGE SCALE GENOMIC DNA]</scope>
    <source>
        <strain evidence="3 4">AM16-11</strain>
    </source>
</reference>